<protein>
    <submittedName>
        <fullName evidence="2">Uncharacterized protein</fullName>
    </submittedName>
</protein>
<sequence>MAGAARATWARIEDCMKNLWRKFPLRTVTAVGLEGMGKGSCGQAAPGRPGRSGCRPEGWVRRIEVFPGGVFVASGTRPNAPSGAPDGRLQG</sequence>
<evidence type="ECO:0000313" key="3">
    <source>
        <dbReference type="Proteomes" id="UP000318422"/>
    </source>
</evidence>
<feature type="region of interest" description="Disordered" evidence="1">
    <location>
        <begin position="37"/>
        <end position="56"/>
    </location>
</feature>
<accession>A0A4Y4D025</accession>
<gene>
    <name evidence="2" type="ORF">ZRA01_33820</name>
</gene>
<reference evidence="2 3" key="1">
    <citation type="submission" date="2019-06" db="EMBL/GenBank/DDBJ databases">
        <title>Whole genome shotgun sequence of Zoogloea ramigera NBRC 15342.</title>
        <authorList>
            <person name="Hosoyama A."/>
            <person name="Uohara A."/>
            <person name="Ohji S."/>
            <person name="Ichikawa N."/>
        </authorList>
    </citation>
    <scope>NUCLEOTIDE SEQUENCE [LARGE SCALE GENOMIC DNA]</scope>
    <source>
        <strain evidence="2 3">NBRC 15342</strain>
    </source>
</reference>
<name>A0A4Y4D025_ZOORA</name>
<proteinExistence type="predicted"/>
<evidence type="ECO:0000256" key="1">
    <source>
        <dbReference type="SAM" id="MobiDB-lite"/>
    </source>
</evidence>
<keyword evidence="3" id="KW-1185">Reference proteome</keyword>
<dbReference type="Proteomes" id="UP000318422">
    <property type="component" value="Unassembled WGS sequence"/>
</dbReference>
<evidence type="ECO:0000313" key="2">
    <source>
        <dbReference type="EMBL" id="GEC97309.1"/>
    </source>
</evidence>
<comment type="caution">
    <text evidence="2">The sequence shown here is derived from an EMBL/GenBank/DDBJ whole genome shotgun (WGS) entry which is preliminary data.</text>
</comment>
<dbReference type="AlphaFoldDB" id="A0A4Y4D025"/>
<dbReference type="EMBL" id="BJNV01000075">
    <property type="protein sequence ID" value="GEC97309.1"/>
    <property type="molecule type" value="Genomic_DNA"/>
</dbReference>
<organism evidence="2 3">
    <name type="scientific">Zoogloea ramigera</name>
    <dbReference type="NCBI Taxonomy" id="350"/>
    <lineage>
        <taxon>Bacteria</taxon>
        <taxon>Pseudomonadati</taxon>
        <taxon>Pseudomonadota</taxon>
        <taxon>Betaproteobacteria</taxon>
        <taxon>Rhodocyclales</taxon>
        <taxon>Zoogloeaceae</taxon>
        <taxon>Zoogloea</taxon>
    </lineage>
</organism>